<dbReference type="GO" id="GO:0071763">
    <property type="term" value="P:nuclear membrane organization"/>
    <property type="evidence" value="ECO:0007669"/>
    <property type="project" value="TreeGrafter"/>
</dbReference>
<name>A0A5N6QHT1_9ROSI</name>
<feature type="region of interest" description="Disordered" evidence="1">
    <location>
        <begin position="97"/>
        <end position="145"/>
    </location>
</feature>
<feature type="compositionally biased region" description="Basic and acidic residues" evidence="1">
    <location>
        <begin position="1"/>
        <end position="14"/>
    </location>
</feature>
<gene>
    <name evidence="2" type="ORF">FH972_003390</name>
</gene>
<dbReference type="PANTHER" id="PTHR33416:SF18">
    <property type="entry name" value="NUCLEOPORIN-LIKE PROTEIN"/>
    <property type="match status" value="1"/>
</dbReference>
<organism evidence="2 3">
    <name type="scientific">Carpinus fangiana</name>
    <dbReference type="NCBI Taxonomy" id="176857"/>
    <lineage>
        <taxon>Eukaryota</taxon>
        <taxon>Viridiplantae</taxon>
        <taxon>Streptophyta</taxon>
        <taxon>Embryophyta</taxon>
        <taxon>Tracheophyta</taxon>
        <taxon>Spermatophyta</taxon>
        <taxon>Magnoliopsida</taxon>
        <taxon>eudicotyledons</taxon>
        <taxon>Gunneridae</taxon>
        <taxon>Pentapetalae</taxon>
        <taxon>rosids</taxon>
        <taxon>fabids</taxon>
        <taxon>Fagales</taxon>
        <taxon>Betulaceae</taxon>
        <taxon>Carpinus</taxon>
    </lineage>
</organism>
<evidence type="ECO:0000313" key="2">
    <source>
        <dbReference type="EMBL" id="KAE7998892.1"/>
    </source>
</evidence>
<dbReference type="GO" id="GO:0005635">
    <property type="term" value="C:nuclear envelope"/>
    <property type="evidence" value="ECO:0007669"/>
    <property type="project" value="TreeGrafter"/>
</dbReference>
<evidence type="ECO:0000256" key="1">
    <source>
        <dbReference type="SAM" id="MobiDB-lite"/>
    </source>
</evidence>
<dbReference type="EMBL" id="CM017321">
    <property type="protein sequence ID" value="KAE7998892.1"/>
    <property type="molecule type" value="Genomic_DNA"/>
</dbReference>
<evidence type="ECO:0000313" key="3">
    <source>
        <dbReference type="Proteomes" id="UP000327013"/>
    </source>
</evidence>
<keyword evidence="3" id="KW-1185">Reference proteome</keyword>
<dbReference type="PANTHER" id="PTHR33416">
    <property type="entry name" value="NUCLEAR PORE COMPLEX PROTEIN NUP1"/>
    <property type="match status" value="1"/>
</dbReference>
<proteinExistence type="predicted"/>
<reference evidence="2 3" key="1">
    <citation type="submission" date="2019-06" db="EMBL/GenBank/DDBJ databases">
        <title>A chromosomal-level reference genome of Carpinus fangiana (Coryloideae, Betulaceae).</title>
        <authorList>
            <person name="Yang X."/>
            <person name="Wang Z."/>
            <person name="Zhang L."/>
            <person name="Hao G."/>
            <person name="Liu J."/>
            <person name="Yang Y."/>
        </authorList>
    </citation>
    <scope>NUCLEOTIDE SEQUENCE [LARGE SCALE GENOMIC DNA]</scope>
    <source>
        <strain evidence="2">Cfa_2016G</strain>
        <tissue evidence="2">Leaf</tissue>
    </source>
</reference>
<feature type="region of interest" description="Disordered" evidence="1">
    <location>
        <begin position="1"/>
        <end position="39"/>
    </location>
</feature>
<dbReference type="OrthoDB" id="1750443at2759"/>
<accession>A0A5N6QHT1</accession>
<protein>
    <submittedName>
        <fullName evidence="2">Uncharacterized protein</fullName>
    </submittedName>
</protein>
<sequence length="208" mass="23303">MFKKNSSREERELLGGDCEATVFSQGEQQRRRFEDDGEDSRFTITAMSLHDGSKCPDDAPTPPVYGFDDTEEEWMDEMLGIVRVLRQKFPIQDRLMKMKSSGQNGPGDERGAGGKARKPPPRKQPSTPYSRPPPSQSQAEAGGQRRWLSKLVDPAYRLISSGATRFIPSLFSKPASSNALPSSPDQDHRKLISLRHFGILFLHLILSD</sequence>
<dbReference type="AlphaFoldDB" id="A0A5N6QHT1"/>
<dbReference type="Proteomes" id="UP000327013">
    <property type="component" value="Chromosome 1"/>
</dbReference>